<proteinExistence type="predicted"/>
<name>A0A1V6PH04_9EURO</name>
<keyword evidence="2" id="KW-1185">Reference proteome</keyword>
<dbReference type="EMBL" id="MDYN01000130">
    <property type="protein sequence ID" value="OQD76264.1"/>
    <property type="molecule type" value="Genomic_DNA"/>
</dbReference>
<evidence type="ECO:0000313" key="1">
    <source>
        <dbReference type="EMBL" id="OQD76264.1"/>
    </source>
</evidence>
<sequence>ISMPSLAEQVTEDSKFRHTGLALLRAVKQCYTAIIPEALLYASGPSWVSELAVFRNLLSQ</sequence>
<gene>
    <name evidence="1" type="ORF">PENANT_c130G01892</name>
</gene>
<evidence type="ECO:0000313" key="2">
    <source>
        <dbReference type="Proteomes" id="UP000191672"/>
    </source>
</evidence>
<dbReference type="AlphaFoldDB" id="A0A1V6PH04"/>
<reference evidence="2" key="1">
    <citation type="journal article" date="2017" name="Nat. Microbiol.">
        <title>Global analysis of biosynthetic gene clusters reveals vast potential of secondary metabolite production in Penicillium species.</title>
        <authorList>
            <person name="Nielsen J.C."/>
            <person name="Grijseels S."/>
            <person name="Prigent S."/>
            <person name="Ji B."/>
            <person name="Dainat J."/>
            <person name="Nielsen K.F."/>
            <person name="Frisvad J.C."/>
            <person name="Workman M."/>
            <person name="Nielsen J."/>
        </authorList>
    </citation>
    <scope>NUCLEOTIDE SEQUENCE [LARGE SCALE GENOMIC DNA]</scope>
    <source>
        <strain evidence="2">IBT 31811</strain>
    </source>
</reference>
<dbReference type="Proteomes" id="UP000191672">
    <property type="component" value="Unassembled WGS sequence"/>
</dbReference>
<organism evidence="1 2">
    <name type="scientific">Penicillium antarcticum</name>
    <dbReference type="NCBI Taxonomy" id="416450"/>
    <lineage>
        <taxon>Eukaryota</taxon>
        <taxon>Fungi</taxon>
        <taxon>Dikarya</taxon>
        <taxon>Ascomycota</taxon>
        <taxon>Pezizomycotina</taxon>
        <taxon>Eurotiomycetes</taxon>
        <taxon>Eurotiomycetidae</taxon>
        <taxon>Eurotiales</taxon>
        <taxon>Aspergillaceae</taxon>
        <taxon>Penicillium</taxon>
    </lineage>
</organism>
<protein>
    <submittedName>
        <fullName evidence="1">Uncharacterized protein</fullName>
    </submittedName>
</protein>
<feature type="non-terminal residue" evidence="1">
    <location>
        <position position="1"/>
    </location>
</feature>
<accession>A0A1V6PH04</accession>
<comment type="caution">
    <text evidence="1">The sequence shown here is derived from an EMBL/GenBank/DDBJ whole genome shotgun (WGS) entry which is preliminary data.</text>
</comment>